<comment type="caution">
    <text evidence="2">The sequence shown here is derived from an EMBL/GenBank/DDBJ whole genome shotgun (WGS) entry which is preliminary data.</text>
</comment>
<accession>X1PYD7</accession>
<dbReference type="Gene3D" id="2.160.10.10">
    <property type="entry name" value="Hexapeptide repeat proteins"/>
    <property type="match status" value="1"/>
</dbReference>
<feature type="domain" description="Nucleotidyl transferase" evidence="1">
    <location>
        <begin position="2"/>
        <end position="84"/>
    </location>
</feature>
<evidence type="ECO:0000259" key="1">
    <source>
        <dbReference type="Pfam" id="PF00483"/>
    </source>
</evidence>
<sequence length="181" mass="20089">MRLTEKPEEPKSNLALVGVYLFTPEIHKAIAQIKPSPRGELEITDAIQKLLEMGKGIRSHILQGWWLDTGNKDDLLEANRVILDEFLKQDIKGEVDSKSRIVGRVEIREGARVENSLIRGPVSIAQDCRIRNSFIGSFTSIGAGTVIEDSSVEHSVILENCHILGIRRLADSVIGRNVNVV</sequence>
<dbReference type="InterPro" id="IPR005835">
    <property type="entry name" value="NTP_transferase_dom"/>
</dbReference>
<feature type="non-terminal residue" evidence="2">
    <location>
        <position position="181"/>
    </location>
</feature>
<dbReference type="PANTHER" id="PTHR42883">
    <property type="entry name" value="GLUCOSE-1-PHOSPHATE THYMIDYLTRANSFERASE"/>
    <property type="match status" value="1"/>
</dbReference>
<dbReference type="Pfam" id="PF00483">
    <property type="entry name" value="NTP_transferase"/>
    <property type="match status" value="1"/>
</dbReference>
<protein>
    <recommendedName>
        <fullName evidence="1">Nucleotidyl transferase domain-containing protein</fullName>
    </recommendedName>
</protein>
<dbReference type="InterPro" id="IPR029044">
    <property type="entry name" value="Nucleotide-diphossugar_trans"/>
</dbReference>
<dbReference type="SUPFAM" id="SSF53448">
    <property type="entry name" value="Nucleotide-diphospho-sugar transferases"/>
    <property type="match status" value="1"/>
</dbReference>
<dbReference type="EMBL" id="BARV01039713">
    <property type="protein sequence ID" value="GAI47531.1"/>
    <property type="molecule type" value="Genomic_DNA"/>
</dbReference>
<dbReference type="PANTHER" id="PTHR42883:SF2">
    <property type="entry name" value="THYMIDYLYLTRANSFERASE"/>
    <property type="match status" value="1"/>
</dbReference>
<evidence type="ECO:0000313" key="2">
    <source>
        <dbReference type="EMBL" id="GAI47531.1"/>
    </source>
</evidence>
<gene>
    <name evidence="2" type="ORF">S06H3_60777</name>
</gene>
<dbReference type="Gene3D" id="3.90.550.10">
    <property type="entry name" value="Spore Coat Polysaccharide Biosynthesis Protein SpsA, Chain A"/>
    <property type="match status" value="1"/>
</dbReference>
<proteinExistence type="predicted"/>
<organism evidence="2">
    <name type="scientific">marine sediment metagenome</name>
    <dbReference type="NCBI Taxonomy" id="412755"/>
    <lineage>
        <taxon>unclassified sequences</taxon>
        <taxon>metagenomes</taxon>
        <taxon>ecological metagenomes</taxon>
    </lineage>
</organism>
<dbReference type="AlphaFoldDB" id="X1PYD7"/>
<name>X1PYD7_9ZZZZ</name>
<reference evidence="2" key="1">
    <citation type="journal article" date="2014" name="Front. Microbiol.">
        <title>High frequency of phylogenetically diverse reductive dehalogenase-homologous genes in deep subseafloor sedimentary metagenomes.</title>
        <authorList>
            <person name="Kawai M."/>
            <person name="Futagami T."/>
            <person name="Toyoda A."/>
            <person name="Takaki Y."/>
            <person name="Nishi S."/>
            <person name="Hori S."/>
            <person name="Arai W."/>
            <person name="Tsubouchi T."/>
            <person name="Morono Y."/>
            <person name="Uchiyama I."/>
            <person name="Ito T."/>
            <person name="Fujiyama A."/>
            <person name="Inagaki F."/>
            <person name="Takami H."/>
        </authorList>
    </citation>
    <scope>NUCLEOTIDE SEQUENCE</scope>
    <source>
        <strain evidence="2">Expedition CK06-06</strain>
    </source>
</reference>